<dbReference type="Pfam" id="PF03535">
    <property type="entry name" value="Paxillin"/>
    <property type="match status" value="1"/>
</dbReference>
<evidence type="ECO:0008006" key="5">
    <source>
        <dbReference type="Google" id="ProtNLM"/>
    </source>
</evidence>
<dbReference type="Proteomes" id="UP000261540">
    <property type="component" value="Unplaced"/>
</dbReference>
<sequence length="690" mass="72711">MDDLDALLADLESTTSHISKRPVFLPDETPYSYPTGGHTYQEFHVPPPVPPPPSADALNGTVLEPPGSHRSSVQSVGSAQKSAWSQDSSSPRSHSEEDHVYSFPNKQKGSDSAGAMSSSLGSNLSELDRLLLELNAVQHSAPCFPTEEDAVPPLLSGAPTLYGKENGVSVAAKAPPPTVEKPKRRVVEDVRPSVENLLDQLESSVPRPVPTPSATQSVLDDTQESAAAQQSRISASSATRELDELMASLSDFKVQSNSGSLGPVNAGPLCDMGAGFPHLTLSSFAPTSVMSLPCSPHYLPPWDDPQACAPEVMELRIDEDAHDPRGTAATAVTAPRSSCALCTSASPVALSYTPQFTESAMLIQSAGDNLLTSAFKGSSCVNSSGTFCHPRNSVVRSSEPVDNLVEAAPVAPVSDPYFISVCETSSTPPCLAINSPSSSILPTTPAPKTHSPSFQSIKSVTPAPGTSNLSSTTDLTDTGLPGFAVEGKQSYTTEVPLQYSRTVDSVPKVQGIEGTSAGPGPSLDSMLEDLLEVCFSKARKQEVKENTSPLSMCGGYPISGIAEQGVWGSSIEERGLRDSMNFGSGLTEEGQDGTMTPQTEASWMDDSLTPSPCPQTPDTSLDLPLLQPSAVERMSASGHVGVVLLLGGHLLCPLDSCHVFVTSSWVNLRPFLVSVVIWYTSLLAFVCRCN</sequence>
<reference evidence="3" key="1">
    <citation type="submission" date="2025-08" db="UniProtKB">
        <authorList>
            <consortium name="Ensembl"/>
        </authorList>
    </citation>
    <scope>IDENTIFICATION</scope>
</reference>
<feature type="region of interest" description="Disordered" evidence="2">
    <location>
        <begin position="1"/>
        <end position="120"/>
    </location>
</feature>
<comment type="subcellular location">
    <subcellularLocation>
        <location evidence="1">Cell junction</location>
        <location evidence="1">Focal adhesion</location>
    </subcellularLocation>
</comment>
<dbReference type="GeneTree" id="ENSGT00940000166687"/>
<evidence type="ECO:0000256" key="1">
    <source>
        <dbReference type="ARBA" id="ARBA00004246"/>
    </source>
</evidence>
<dbReference type="PANTHER" id="PTHR24216:SF11">
    <property type="entry name" value="PAXILLIN"/>
    <property type="match status" value="1"/>
</dbReference>
<proteinExistence type="predicted"/>
<protein>
    <recommendedName>
        <fullName evidence="5">Paxillin</fullName>
    </recommendedName>
</protein>
<dbReference type="Ensembl" id="ENSPKIT00000019561.1">
    <property type="protein sequence ID" value="ENSPKIP00000038568.1"/>
    <property type="gene ID" value="ENSPKIG00000016296.1"/>
</dbReference>
<dbReference type="GO" id="GO:0007179">
    <property type="term" value="P:transforming growth factor beta receptor signaling pathway"/>
    <property type="evidence" value="ECO:0007669"/>
    <property type="project" value="TreeGrafter"/>
</dbReference>
<dbReference type="AlphaFoldDB" id="A0A3B3T7X7"/>
<feature type="region of interest" description="Disordered" evidence="2">
    <location>
        <begin position="578"/>
        <end position="615"/>
    </location>
</feature>
<dbReference type="GO" id="GO:0034446">
    <property type="term" value="P:substrate adhesion-dependent cell spreading"/>
    <property type="evidence" value="ECO:0007669"/>
    <property type="project" value="TreeGrafter"/>
</dbReference>
<feature type="compositionally biased region" description="Polar residues" evidence="2">
    <location>
        <begin position="69"/>
        <end position="92"/>
    </location>
</feature>
<dbReference type="PANTHER" id="PTHR24216">
    <property type="entry name" value="PAXILLIN-RELATED"/>
    <property type="match status" value="1"/>
</dbReference>
<keyword evidence="4" id="KW-1185">Reference proteome</keyword>
<organism evidence="3 4">
    <name type="scientific">Paramormyrops kingsleyae</name>
    <dbReference type="NCBI Taxonomy" id="1676925"/>
    <lineage>
        <taxon>Eukaryota</taxon>
        <taxon>Metazoa</taxon>
        <taxon>Chordata</taxon>
        <taxon>Craniata</taxon>
        <taxon>Vertebrata</taxon>
        <taxon>Euteleostomi</taxon>
        <taxon>Actinopterygii</taxon>
        <taxon>Neopterygii</taxon>
        <taxon>Teleostei</taxon>
        <taxon>Osteoglossocephala</taxon>
        <taxon>Osteoglossomorpha</taxon>
        <taxon>Osteoglossiformes</taxon>
        <taxon>Mormyridae</taxon>
        <taxon>Paramormyrops</taxon>
    </lineage>
</organism>
<feature type="compositionally biased region" description="Pro residues" evidence="2">
    <location>
        <begin position="45"/>
        <end position="54"/>
    </location>
</feature>
<evidence type="ECO:0000313" key="4">
    <source>
        <dbReference type="Proteomes" id="UP000261540"/>
    </source>
</evidence>
<dbReference type="GO" id="GO:0005925">
    <property type="term" value="C:focal adhesion"/>
    <property type="evidence" value="ECO:0007669"/>
    <property type="project" value="UniProtKB-SubCell"/>
</dbReference>
<name>A0A3B3T7X7_9TELE</name>
<evidence type="ECO:0000313" key="3">
    <source>
        <dbReference type="Ensembl" id="ENSPKIP00000038568.1"/>
    </source>
</evidence>
<evidence type="ECO:0000256" key="2">
    <source>
        <dbReference type="SAM" id="MobiDB-lite"/>
    </source>
</evidence>
<feature type="compositionally biased region" description="Low complexity" evidence="2">
    <location>
        <begin position="225"/>
        <end position="237"/>
    </location>
</feature>
<feature type="compositionally biased region" description="Low complexity" evidence="2">
    <location>
        <begin position="1"/>
        <end position="11"/>
    </location>
</feature>
<reference evidence="3" key="2">
    <citation type="submission" date="2025-09" db="UniProtKB">
        <authorList>
            <consortium name="Ensembl"/>
        </authorList>
    </citation>
    <scope>IDENTIFICATION</scope>
</reference>
<feature type="region of interest" description="Disordered" evidence="2">
    <location>
        <begin position="200"/>
        <end position="237"/>
    </location>
</feature>
<dbReference type="PRINTS" id="PR00832">
    <property type="entry name" value="PAXILLIN"/>
</dbReference>
<dbReference type="GO" id="GO:0043542">
    <property type="term" value="P:endothelial cell migration"/>
    <property type="evidence" value="ECO:0007669"/>
    <property type="project" value="TreeGrafter"/>
</dbReference>
<accession>A0A3B3T7X7</accession>